<sequence length="39" mass="4904">MEKRFFIRKSLGNENYILRNKNKREYRPALSKSFELRNR</sequence>
<reference evidence="1 2" key="1">
    <citation type="journal article" date="2014" name="Int. J. Syst. Evol. Microbiol.">
        <title>Leptospira mayottensis sp. nov., a pathogenic species of the genus Leptospira isolated from humans.</title>
        <authorList>
            <person name="Bourhy P."/>
            <person name="Collet L."/>
            <person name="Brisse S."/>
            <person name="Picardeau M."/>
        </authorList>
    </citation>
    <scope>NUCLEOTIDE SEQUENCE [LARGE SCALE GENOMIC DNA]</scope>
    <source>
        <strain evidence="1 2">200901122</strain>
    </source>
</reference>
<dbReference type="AlphaFoldDB" id="A0AA87MQM1"/>
<dbReference type="EMBL" id="AKWM02000032">
    <property type="protein sequence ID" value="EKS00554.1"/>
    <property type="molecule type" value="Genomic_DNA"/>
</dbReference>
<organism evidence="1 2">
    <name type="scientific">Leptospira mayottensis 200901122</name>
    <dbReference type="NCBI Taxonomy" id="1193010"/>
    <lineage>
        <taxon>Bacteria</taxon>
        <taxon>Pseudomonadati</taxon>
        <taxon>Spirochaetota</taxon>
        <taxon>Spirochaetia</taxon>
        <taxon>Leptospirales</taxon>
        <taxon>Leptospiraceae</taxon>
        <taxon>Leptospira</taxon>
    </lineage>
</organism>
<gene>
    <name evidence="1" type="ORF">LEP1GSC125_2759</name>
</gene>
<evidence type="ECO:0000313" key="1">
    <source>
        <dbReference type="EMBL" id="EKS00554.1"/>
    </source>
</evidence>
<comment type="caution">
    <text evidence="1">The sequence shown here is derived from an EMBL/GenBank/DDBJ whole genome shotgun (WGS) entry which is preliminary data.</text>
</comment>
<accession>A0AA87MQM1</accession>
<dbReference type="Proteomes" id="UP000001343">
    <property type="component" value="Unassembled WGS sequence"/>
</dbReference>
<evidence type="ECO:0000313" key="2">
    <source>
        <dbReference type="Proteomes" id="UP000001343"/>
    </source>
</evidence>
<protein>
    <submittedName>
        <fullName evidence="1">Uncharacterized protein</fullName>
    </submittedName>
</protein>
<proteinExistence type="predicted"/>
<name>A0AA87MQM1_9LEPT</name>